<keyword evidence="4" id="KW-1185">Reference proteome</keyword>
<gene>
    <name evidence="3" type="primary">Contig17499.g18612</name>
    <name evidence="3" type="ORF">STYLEM_17750</name>
</gene>
<dbReference type="Proteomes" id="UP000039865">
    <property type="component" value="Unassembled WGS sequence"/>
</dbReference>
<proteinExistence type="predicted"/>
<reference evidence="3 4" key="1">
    <citation type="submission" date="2014-06" db="EMBL/GenBank/DDBJ databases">
        <authorList>
            <person name="Swart Estienne"/>
        </authorList>
    </citation>
    <scope>NUCLEOTIDE SEQUENCE [LARGE SCALE GENOMIC DNA]</scope>
    <source>
        <strain evidence="3 4">130c</strain>
    </source>
</reference>
<dbReference type="InParanoid" id="A0A078B514"/>
<feature type="compositionally biased region" description="Polar residues" evidence="2">
    <location>
        <begin position="20"/>
        <end position="29"/>
    </location>
</feature>
<sequence>MMPIQGGYSFKDSGLMSPAVNRQTQNRGSLTVEKPERTKSLTGSLIEPQSKARIKNLLKDDKKDQFNKLFSEGMEDYSLSSQEQILNRPLEIVVEGRKQAFVQNDHIFHISHSQLSTEISVHKKAKTKIIPLLNIPCFCCQQLLTKSTKQDDENGQIQKGKICKICETKFHIKNKLVEIIGKIEKKDAFSDKVKNQMIEQQTQLKNNQFEMDQLRILQNDREQQYLSQADQINYKINDQKSQLDRQERENKRLIAKINQKKEEYEQKQQKVKILNEQNDKLTVQLEQTEKDYQERLKDKDLLAKYLRSVNPSTIQPIQRSFNNKKKGVKQSNAHRPSTSSDILGFGFDENNEELDSFAHMRNNQISTRNSGIITPNIKGLNKKAKNKIGDQKSCCESSCILF</sequence>
<evidence type="ECO:0000256" key="1">
    <source>
        <dbReference type="SAM" id="Coils"/>
    </source>
</evidence>
<protein>
    <submittedName>
        <fullName evidence="3">Uncharacterized protein</fullName>
    </submittedName>
</protein>
<feature type="coiled-coil region" evidence="1">
    <location>
        <begin position="229"/>
        <end position="298"/>
    </location>
</feature>
<keyword evidence="1" id="KW-0175">Coiled coil</keyword>
<accession>A0A078B514</accession>
<feature type="region of interest" description="Disordered" evidence="2">
    <location>
        <begin position="324"/>
        <end position="344"/>
    </location>
</feature>
<feature type="region of interest" description="Disordered" evidence="2">
    <location>
        <begin position="1"/>
        <end position="43"/>
    </location>
</feature>
<evidence type="ECO:0000256" key="2">
    <source>
        <dbReference type="SAM" id="MobiDB-lite"/>
    </source>
</evidence>
<dbReference type="AlphaFoldDB" id="A0A078B514"/>
<dbReference type="EMBL" id="CCKQ01016755">
    <property type="protein sequence ID" value="CDW88628.1"/>
    <property type="molecule type" value="Genomic_DNA"/>
</dbReference>
<name>A0A078B514_STYLE</name>
<feature type="compositionally biased region" description="Polar residues" evidence="2">
    <location>
        <begin position="329"/>
        <end position="341"/>
    </location>
</feature>
<evidence type="ECO:0000313" key="4">
    <source>
        <dbReference type="Proteomes" id="UP000039865"/>
    </source>
</evidence>
<organism evidence="3 4">
    <name type="scientific">Stylonychia lemnae</name>
    <name type="common">Ciliate</name>
    <dbReference type="NCBI Taxonomy" id="5949"/>
    <lineage>
        <taxon>Eukaryota</taxon>
        <taxon>Sar</taxon>
        <taxon>Alveolata</taxon>
        <taxon>Ciliophora</taxon>
        <taxon>Intramacronucleata</taxon>
        <taxon>Spirotrichea</taxon>
        <taxon>Stichotrichia</taxon>
        <taxon>Sporadotrichida</taxon>
        <taxon>Oxytrichidae</taxon>
        <taxon>Stylonychinae</taxon>
        <taxon>Stylonychia</taxon>
    </lineage>
</organism>
<evidence type="ECO:0000313" key="3">
    <source>
        <dbReference type="EMBL" id="CDW88628.1"/>
    </source>
</evidence>